<dbReference type="Proteomes" id="UP000261560">
    <property type="component" value="Unplaced"/>
</dbReference>
<dbReference type="GeneTree" id="ENSGT00390000014944"/>
<dbReference type="GO" id="GO:0005096">
    <property type="term" value="F:GTPase activator activity"/>
    <property type="evidence" value="ECO:0007669"/>
    <property type="project" value="UniProtKB-KW"/>
</dbReference>
<dbReference type="Gene3D" id="1.10.8.1310">
    <property type="match status" value="1"/>
</dbReference>
<keyword evidence="4" id="KW-1185">Reference proteome</keyword>
<accession>A0A3B3DGR9</accession>
<reference evidence="3" key="2">
    <citation type="submission" date="2025-09" db="UniProtKB">
        <authorList>
            <consortium name="Ensembl"/>
        </authorList>
    </citation>
    <scope>IDENTIFICATION</scope>
</reference>
<dbReference type="PROSITE" id="PS50086">
    <property type="entry name" value="TBC_RABGAP"/>
    <property type="match status" value="1"/>
</dbReference>
<evidence type="ECO:0000313" key="3">
    <source>
        <dbReference type="Ensembl" id="ENSOMEP00000028679.1"/>
    </source>
</evidence>
<dbReference type="FunFam" id="1.10.8.1310:FF:000001">
    <property type="entry name" value="TBC1 domain family, member 20"/>
    <property type="match status" value="1"/>
</dbReference>
<dbReference type="GO" id="GO:0005789">
    <property type="term" value="C:endoplasmic reticulum membrane"/>
    <property type="evidence" value="ECO:0007669"/>
    <property type="project" value="TreeGrafter"/>
</dbReference>
<feature type="domain" description="Rab-GAP TBC" evidence="2">
    <location>
        <begin position="58"/>
        <end position="266"/>
    </location>
</feature>
<dbReference type="SUPFAM" id="SSF47923">
    <property type="entry name" value="Ypt/Rab-GAP domain of gyp1p"/>
    <property type="match status" value="2"/>
</dbReference>
<dbReference type="SMART" id="SM00164">
    <property type="entry name" value="TBC"/>
    <property type="match status" value="1"/>
</dbReference>
<dbReference type="Pfam" id="PF00566">
    <property type="entry name" value="RabGAP-TBC"/>
    <property type="match status" value="1"/>
</dbReference>
<feature type="region of interest" description="Disordered" evidence="1">
    <location>
        <begin position="1"/>
        <end position="27"/>
    </location>
</feature>
<evidence type="ECO:0000259" key="2">
    <source>
        <dbReference type="PROSITE" id="PS50086"/>
    </source>
</evidence>
<sequence>MGKASRRRADGAGTEHGSVHGDPDCGRKQKLADIHRALIRDPVDIQTLRRVSVTRGGLLNNELRRKVWPKLLNINVFDLPPKPGRNVREDHKDLNQVVLDVRRSMKRFPKGMPAAERGVLQDQLIDIILEVLRRHAQLHYYQGYHDVAVTLLLVVGERMAIAMLEKLSNHHLRAEVGNIFALSWLITWYGHVLSEFKHTLRLYDFFLASHPLMPIYLAAAIVLHRKQEVLQTECDMAMVHHLLSHLPEDLPFELLIGRAVDLFERFPPSLLAQQAALQSRTSLTISSFQAFQLSTLHQRPDSVLQRLTRTRSSTSSRPEWRAPAKDGGQLWREGNRLVKVAVWGLSATLGAAVLAVAQTAMDWGPEVLLQLF</sequence>
<feature type="region of interest" description="Disordered" evidence="1">
    <location>
        <begin position="307"/>
        <end position="327"/>
    </location>
</feature>
<evidence type="ECO:0000313" key="4">
    <source>
        <dbReference type="Proteomes" id="UP000261560"/>
    </source>
</evidence>
<dbReference type="InterPro" id="IPR000195">
    <property type="entry name" value="Rab-GAP-TBC_dom"/>
</dbReference>
<feature type="compositionally biased region" description="Basic and acidic residues" evidence="1">
    <location>
        <begin position="17"/>
        <end position="27"/>
    </location>
</feature>
<reference evidence="3" key="1">
    <citation type="submission" date="2025-08" db="UniProtKB">
        <authorList>
            <consortium name="Ensembl"/>
        </authorList>
    </citation>
    <scope>IDENTIFICATION</scope>
</reference>
<dbReference type="GO" id="GO:0006888">
    <property type="term" value="P:endoplasmic reticulum to Golgi vesicle-mediated transport"/>
    <property type="evidence" value="ECO:0007669"/>
    <property type="project" value="TreeGrafter"/>
</dbReference>
<organism evidence="3 4">
    <name type="scientific">Oryzias melastigma</name>
    <name type="common">Marine medaka</name>
    <dbReference type="NCBI Taxonomy" id="30732"/>
    <lineage>
        <taxon>Eukaryota</taxon>
        <taxon>Metazoa</taxon>
        <taxon>Chordata</taxon>
        <taxon>Craniata</taxon>
        <taxon>Vertebrata</taxon>
        <taxon>Euteleostomi</taxon>
        <taxon>Actinopterygii</taxon>
        <taxon>Neopterygii</taxon>
        <taxon>Teleostei</taxon>
        <taxon>Neoteleostei</taxon>
        <taxon>Acanthomorphata</taxon>
        <taxon>Ovalentaria</taxon>
        <taxon>Atherinomorphae</taxon>
        <taxon>Beloniformes</taxon>
        <taxon>Adrianichthyidae</taxon>
        <taxon>Oryziinae</taxon>
        <taxon>Oryzias</taxon>
    </lineage>
</organism>
<evidence type="ECO:0000256" key="1">
    <source>
        <dbReference type="SAM" id="MobiDB-lite"/>
    </source>
</evidence>
<proteinExistence type="predicted"/>
<protein>
    <submittedName>
        <fullName evidence="3">Zgc:63863</fullName>
    </submittedName>
</protein>
<dbReference type="AlphaFoldDB" id="A0A3B3DGR9"/>
<dbReference type="Ensembl" id="ENSOMET00000017458.1">
    <property type="protein sequence ID" value="ENSOMEP00000028679.1"/>
    <property type="gene ID" value="ENSOMEG00000011907.1"/>
</dbReference>
<name>A0A3B3DGR9_ORYME</name>
<dbReference type="InterPro" id="IPR035969">
    <property type="entry name" value="Rab-GAP_TBC_sf"/>
</dbReference>